<name>A0ABY5DQP9_9ACTN</name>
<gene>
    <name evidence="2" type="ORF">NBH00_16890</name>
</gene>
<keyword evidence="1" id="KW-0812">Transmembrane</keyword>
<evidence type="ECO:0000313" key="3">
    <source>
        <dbReference type="Proteomes" id="UP001056035"/>
    </source>
</evidence>
<keyword evidence="1" id="KW-0472">Membrane</keyword>
<dbReference type="RefSeq" id="WP_254569765.1">
    <property type="nucleotide sequence ID" value="NZ_CP098502.1"/>
</dbReference>
<keyword evidence="1" id="KW-1133">Transmembrane helix</keyword>
<protein>
    <recommendedName>
        <fullName evidence="4">RDD family protein</fullName>
    </recommendedName>
</protein>
<organism evidence="2 3">
    <name type="scientific">Paraconexibacter antarcticus</name>
    <dbReference type="NCBI Taxonomy" id="2949664"/>
    <lineage>
        <taxon>Bacteria</taxon>
        <taxon>Bacillati</taxon>
        <taxon>Actinomycetota</taxon>
        <taxon>Thermoleophilia</taxon>
        <taxon>Solirubrobacterales</taxon>
        <taxon>Paraconexibacteraceae</taxon>
        <taxon>Paraconexibacter</taxon>
    </lineage>
</organism>
<dbReference type="EMBL" id="CP098502">
    <property type="protein sequence ID" value="UTI63030.1"/>
    <property type="molecule type" value="Genomic_DNA"/>
</dbReference>
<evidence type="ECO:0008006" key="4">
    <source>
        <dbReference type="Google" id="ProtNLM"/>
    </source>
</evidence>
<sequence>MSGMRALLPRGRALVAVDVLIAAWVVLWIVLGLAIAGEVRGLRQLSTTVGRVGVALEQTGSTVDGLSGVPLVGDRIGRTGRDISAAGDSAVASGRHSRRSIHNLSWMLGLFLAVIPSAPVLALYLPARVLDARERRTLRRHVVANGASPALRRLLARRALATLPYQVLLELDADPLGHWAPGVLEELADAELARLGLAPPRAAGSWPARES</sequence>
<dbReference type="Proteomes" id="UP001056035">
    <property type="component" value="Chromosome"/>
</dbReference>
<evidence type="ECO:0000256" key="1">
    <source>
        <dbReference type="SAM" id="Phobius"/>
    </source>
</evidence>
<feature type="transmembrane region" description="Helical" evidence="1">
    <location>
        <begin position="12"/>
        <end position="36"/>
    </location>
</feature>
<keyword evidence="3" id="KW-1185">Reference proteome</keyword>
<proteinExistence type="predicted"/>
<accession>A0ABY5DQP9</accession>
<evidence type="ECO:0000313" key="2">
    <source>
        <dbReference type="EMBL" id="UTI63030.1"/>
    </source>
</evidence>
<feature type="transmembrane region" description="Helical" evidence="1">
    <location>
        <begin position="106"/>
        <end position="130"/>
    </location>
</feature>
<reference evidence="2 3" key="1">
    <citation type="submission" date="2022-06" db="EMBL/GenBank/DDBJ databases">
        <title>Paraconexibacter antarcticus.</title>
        <authorList>
            <person name="Kim C.S."/>
        </authorList>
    </citation>
    <scope>NUCLEOTIDE SEQUENCE [LARGE SCALE GENOMIC DNA]</scope>
    <source>
        <strain evidence="2 3">02-257</strain>
    </source>
</reference>